<accession>A0A7D4XY71</accession>
<sequence length="429" mass="48407">MSATSNSPGRAPQSVHSEHTDAFFLKKEIDSLVKEQCNFKKQSGYFIRKTEFDELQARVDQAMINGSTTYDPSTLIEMNQQLTDMTARAERAERMLRDAEDSAKENATSLADARKALHEATEAAKHEKTRLELEKSALKGKLGPLEDLQKQARKQASDPEEVAARTRLITELQSQLAAVNAAFAAETAKVRTSHAKVTELEASLNCERLKAERAQKAVFNPKPIIADEPLKPLEPFEADLAKDGAVLRRVLSTESLALLHKCAEVRRENTREYAYSLLEVAKRRDPRNHVGYRDYAKMVVQKIKSTSARKRAKYQPLLDSLYDSMAFENTLKLKEIKATYRTLLEPQSKESEANSEKVQAGAGSWWDDLLYDAKLLFRRAKVEFLVRTQNPETTGWFSSLRAKTWAFCGKLKSILPFSWFSSPTPTTNA</sequence>
<protein>
    <submittedName>
        <fullName evidence="2">ORF4</fullName>
    </submittedName>
</protein>
<name>A0A7D4XY71_9VIRU</name>
<organism evidence="2">
    <name type="scientific">Fusarium graminearum dsRNA mycovirus 1</name>
    <dbReference type="NCBI Taxonomy" id="194397"/>
    <lineage>
        <taxon>Viruses</taxon>
        <taxon>Riboviria</taxon>
        <taxon>Orthornavirae</taxon>
        <taxon>Pisuviricota</taxon>
        <taxon>Duplopiviricetes</taxon>
        <taxon>Durnavirales</taxon>
        <taxon>Fusariviridae</taxon>
        <taxon>Alphafusarivirus</taxon>
        <taxon>Alphafusarivirus fusarii</taxon>
    </lineage>
</organism>
<dbReference type="EMBL" id="MT024571">
    <property type="protein sequence ID" value="QKX95874.1"/>
    <property type="molecule type" value="Genomic_RNA"/>
</dbReference>
<reference evidence="2" key="1">
    <citation type="journal article" date="2020" name="Viruses">
        <title>Molecular Characterization of a Novel Strain of Fusarium graminearum Virus 1 Infecting Fusarium graminearum.</title>
        <authorList>
            <person name="Zhang L."/>
            <person name="Chen X."/>
            <person name="Bhattacharjee P."/>
            <person name="Shi Y."/>
            <person name="Guo L."/>
            <person name="Wang S."/>
        </authorList>
    </citation>
    <scope>NUCLEOTIDE SEQUENCE</scope>
    <source>
        <strain evidence="2">HB56-9</strain>
    </source>
</reference>
<evidence type="ECO:0000256" key="1">
    <source>
        <dbReference type="SAM" id="Coils"/>
    </source>
</evidence>
<proteinExistence type="predicted"/>
<keyword evidence="1" id="KW-0175">Coiled coil</keyword>
<reference evidence="2" key="2">
    <citation type="submission" date="2020-02" db="EMBL/GenBank/DDBJ databases">
        <authorList>
            <person name="Lihang Z."/>
        </authorList>
    </citation>
    <scope>NUCLEOTIDE SEQUENCE</scope>
    <source>
        <strain evidence="2">HB56-9</strain>
    </source>
</reference>
<feature type="coiled-coil region" evidence="1">
    <location>
        <begin position="75"/>
        <end position="130"/>
    </location>
</feature>
<evidence type="ECO:0000313" key="2">
    <source>
        <dbReference type="EMBL" id="QKX95874.1"/>
    </source>
</evidence>